<evidence type="ECO:0000313" key="6">
    <source>
        <dbReference type="Ensembl" id="ENSAOCP00000052588.1"/>
    </source>
</evidence>
<accession>A0AAQ5YFP4</accession>
<dbReference type="PANTHER" id="PTHR22803">
    <property type="entry name" value="MANNOSE, PHOSPHOLIPASE, LECTIN RECEPTOR RELATED"/>
    <property type="match status" value="1"/>
</dbReference>
<dbReference type="SMART" id="SM00034">
    <property type="entry name" value="CLECT"/>
    <property type="match status" value="1"/>
</dbReference>
<keyword evidence="4" id="KW-0472">Membrane</keyword>
<organism evidence="6 7">
    <name type="scientific">Amphiprion ocellaris</name>
    <name type="common">Clown anemonefish</name>
    <dbReference type="NCBI Taxonomy" id="80972"/>
    <lineage>
        <taxon>Eukaryota</taxon>
        <taxon>Metazoa</taxon>
        <taxon>Chordata</taxon>
        <taxon>Craniata</taxon>
        <taxon>Vertebrata</taxon>
        <taxon>Euteleostomi</taxon>
        <taxon>Actinopterygii</taxon>
        <taxon>Neopterygii</taxon>
        <taxon>Teleostei</taxon>
        <taxon>Neoteleostei</taxon>
        <taxon>Acanthomorphata</taxon>
        <taxon>Ovalentaria</taxon>
        <taxon>Pomacentridae</taxon>
        <taxon>Amphiprion</taxon>
    </lineage>
</organism>
<dbReference type="Gene3D" id="3.10.100.10">
    <property type="entry name" value="Mannose-Binding Protein A, subunit A"/>
    <property type="match status" value="1"/>
</dbReference>
<feature type="transmembrane region" description="Helical" evidence="4">
    <location>
        <begin position="56"/>
        <end position="79"/>
    </location>
</feature>
<keyword evidence="7" id="KW-1185">Reference proteome</keyword>
<keyword evidence="4" id="KW-0812">Transmembrane</keyword>
<reference evidence="6" key="3">
    <citation type="submission" date="2025-09" db="UniProtKB">
        <authorList>
            <consortium name="Ensembl"/>
        </authorList>
    </citation>
    <scope>IDENTIFICATION</scope>
</reference>
<dbReference type="InterPro" id="IPR018378">
    <property type="entry name" value="C-type_lectin_CS"/>
</dbReference>
<dbReference type="RefSeq" id="XP_023132216.2">
    <property type="nucleotide sequence ID" value="XM_023276448.3"/>
</dbReference>
<feature type="domain" description="C-type lectin" evidence="5">
    <location>
        <begin position="176"/>
        <end position="305"/>
    </location>
</feature>
<dbReference type="GeneTree" id="ENSGT01030000234575"/>
<protein>
    <recommendedName>
        <fullName evidence="5">C-type lectin domain-containing protein</fullName>
    </recommendedName>
</protein>
<dbReference type="Pfam" id="PF00059">
    <property type="entry name" value="Lectin_C"/>
    <property type="match status" value="1"/>
</dbReference>
<evidence type="ECO:0000256" key="1">
    <source>
        <dbReference type="ARBA" id="ARBA00022734"/>
    </source>
</evidence>
<dbReference type="PROSITE" id="PS00615">
    <property type="entry name" value="C_TYPE_LECTIN_1"/>
    <property type="match status" value="1"/>
</dbReference>
<dbReference type="Ensembl" id="ENSAOCT00000058256.1">
    <property type="protein sequence ID" value="ENSAOCP00000052588.1"/>
    <property type="gene ID" value="ENSAOCG00000031382.1"/>
</dbReference>
<evidence type="ECO:0000256" key="2">
    <source>
        <dbReference type="ARBA" id="ARBA00023157"/>
    </source>
</evidence>
<keyword evidence="2" id="KW-1015">Disulfide bond</keyword>
<keyword evidence="1" id="KW-0430">Lectin</keyword>
<evidence type="ECO:0000259" key="5">
    <source>
        <dbReference type="PROSITE" id="PS50041"/>
    </source>
</evidence>
<dbReference type="PROSITE" id="PS50041">
    <property type="entry name" value="C_TYPE_LECTIN_2"/>
    <property type="match status" value="1"/>
</dbReference>
<dbReference type="AlphaFoldDB" id="A0AAQ5YFP4"/>
<sequence>MEARENSGGTFEPRYNTLVSPEELNADENPLYTNRGKQQVSMSTVRPGSSLNYYKVLAVSLAVLAVILLAVDIGLGVYYHKLNDGNQIVTDISGEMAKLQATYNAAIQRRDEVKKQLAKEVSEHQVTKWELEHQSRRSKDYEKQAAKIQMEIAVLKSHMPMLKEGCRHCLPGWTFMNSLCYYLTFSDTTLRKTWTDAREFCKKRGGDLAVIDSREKHLAIAELINNYHDPSRPISQSGYWIGLRDVEEEGIWKWLDGKRLIDGYWNEGEPNNQNNEDCAAMYPRSNPFRAWNDAPCSYSLKWICEMQPRTVL</sequence>
<evidence type="ECO:0000256" key="3">
    <source>
        <dbReference type="SAM" id="Coils"/>
    </source>
</evidence>
<dbReference type="GO" id="GO:0030246">
    <property type="term" value="F:carbohydrate binding"/>
    <property type="evidence" value="ECO:0007669"/>
    <property type="project" value="UniProtKB-KW"/>
</dbReference>
<dbReference type="CDD" id="cd03590">
    <property type="entry name" value="CLECT_DC-SIGN_like"/>
    <property type="match status" value="1"/>
</dbReference>
<evidence type="ECO:0000256" key="4">
    <source>
        <dbReference type="SAM" id="Phobius"/>
    </source>
</evidence>
<dbReference type="InterPro" id="IPR016187">
    <property type="entry name" value="CTDL_fold"/>
</dbReference>
<reference evidence="6 7" key="1">
    <citation type="submission" date="2022-01" db="EMBL/GenBank/DDBJ databases">
        <title>A chromosome-scale genome assembly of the false clownfish, Amphiprion ocellaris.</title>
        <authorList>
            <person name="Ryu T."/>
        </authorList>
    </citation>
    <scope>NUCLEOTIDE SEQUENCE [LARGE SCALE GENOMIC DNA]</scope>
</reference>
<evidence type="ECO:0000313" key="7">
    <source>
        <dbReference type="Proteomes" id="UP001501940"/>
    </source>
</evidence>
<name>A0AAQ5YFP4_AMPOC</name>
<dbReference type="InterPro" id="IPR033989">
    <property type="entry name" value="CD209-like_CTLD"/>
</dbReference>
<dbReference type="KEGG" id="aoce:111572691"/>
<reference evidence="6" key="2">
    <citation type="submission" date="2025-08" db="UniProtKB">
        <authorList>
            <consortium name="Ensembl"/>
        </authorList>
    </citation>
    <scope>IDENTIFICATION</scope>
</reference>
<keyword evidence="4" id="KW-1133">Transmembrane helix</keyword>
<keyword evidence="3" id="KW-0175">Coiled coil</keyword>
<feature type="coiled-coil region" evidence="3">
    <location>
        <begin position="96"/>
        <end position="151"/>
    </location>
</feature>
<dbReference type="SUPFAM" id="SSF56436">
    <property type="entry name" value="C-type lectin-like"/>
    <property type="match status" value="1"/>
</dbReference>
<dbReference type="InterPro" id="IPR050111">
    <property type="entry name" value="C-type_lectin/snaclec_domain"/>
</dbReference>
<dbReference type="InterPro" id="IPR016186">
    <property type="entry name" value="C-type_lectin-like/link_sf"/>
</dbReference>
<dbReference type="InterPro" id="IPR001304">
    <property type="entry name" value="C-type_lectin-like"/>
</dbReference>
<dbReference type="Proteomes" id="UP001501940">
    <property type="component" value="Chromosome 20"/>
</dbReference>
<dbReference type="GeneID" id="111572691"/>
<proteinExistence type="predicted"/>